<dbReference type="Gramene" id="rna38036">
    <property type="protein sequence ID" value="RHN43992.1"/>
    <property type="gene ID" value="gene38036"/>
</dbReference>
<dbReference type="SMART" id="SM00355">
    <property type="entry name" value="ZnF_C2H2"/>
    <property type="match status" value="1"/>
</dbReference>
<dbReference type="SUPFAM" id="SSF57667">
    <property type="entry name" value="beta-beta-alpha zinc fingers"/>
    <property type="match status" value="1"/>
</dbReference>
<name>A0A396GS93_MEDTR</name>
<dbReference type="InterPro" id="IPR036236">
    <property type="entry name" value="Znf_C2H2_sf"/>
</dbReference>
<sequence length="287" mass="32922">MSSSSSSSPCPSHDHEPKNNDVYHRSLQHSGYPSFRFLDYSNPIQNELKNPSSTTNDAGKQQNNVKKIVWFFSYSVLGNHKDVEKQNKHTYSCDVCNKVFTSNKALHRHKICHAQESVIHPQTASQSSFEQSHIDCSKYLPPISYKTKKRQRRRRRRYMNTDDDVIAAETLLHISRGGYGTKRQKLSCNMMDDDEKKKKEQGVLLTSGDIDETLKDNCHNEKKLALRFKIPKGKIFQTSQDCKEPPTSNHGIEEKMINEGVTELGPKVVKNFDLNELPSDDFEDETN</sequence>
<protein>
    <submittedName>
        <fullName evidence="4">Putative transcription factor C2H2 family</fullName>
    </submittedName>
</protein>
<dbReference type="GO" id="GO:0008270">
    <property type="term" value="F:zinc ion binding"/>
    <property type="evidence" value="ECO:0007669"/>
    <property type="project" value="UniProtKB-KW"/>
</dbReference>
<proteinExistence type="predicted"/>
<feature type="region of interest" description="Disordered" evidence="2">
    <location>
        <begin position="1"/>
        <end position="25"/>
    </location>
</feature>
<organism evidence="4">
    <name type="scientific">Medicago truncatula</name>
    <name type="common">Barrel medic</name>
    <name type="synonym">Medicago tribuloides</name>
    <dbReference type="NCBI Taxonomy" id="3880"/>
    <lineage>
        <taxon>Eukaryota</taxon>
        <taxon>Viridiplantae</taxon>
        <taxon>Streptophyta</taxon>
        <taxon>Embryophyta</taxon>
        <taxon>Tracheophyta</taxon>
        <taxon>Spermatophyta</taxon>
        <taxon>Magnoliopsida</taxon>
        <taxon>eudicotyledons</taxon>
        <taxon>Gunneridae</taxon>
        <taxon>Pentapetalae</taxon>
        <taxon>rosids</taxon>
        <taxon>fabids</taxon>
        <taxon>Fabales</taxon>
        <taxon>Fabaceae</taxon>
        <taxon>Papilionoideae</taxon>
        <taxon>50 kb inversion clade</taxon>
        <taxon>NPAAA clade</taxon>
        <taxon>Hologalegina</taxon>
        <taxon>IRL clade</taxon>
        <taxon>Trifolieae</taxon>
        <taxon>Medicago</taxon>
    </lineage>
</organism>
<keyword evidence="1" id="KW-0479">Metal-binding</keyword>
<dbReference type="Gene3D" id="3.30.160.60">
    <property type="entry name" value="Classic Zinc Finger"/>
    <property type="match status" value="1"/>
</dbReference>
<dbReference type="Pfam" id="PF13912">
    <property type="entry name" value="zf-C2H2_6"/>
    <property type="match status" value="1"/>
</dbReference>
<dbReference type="InterPro" id="IPR013087">
    <property type="entry name" value="Znf_C2H2_type"/>
</dbReference>
<feature type="compositionally biased region" description="Basic and acidic residues" evidence="2">
    <location>
        <begin position="12"/>
        <end position="24"/>
    </location>
</feature>
<evidence type="ECO:0000256" key="2">
    <source>
        <dbReference type="SAM" id="MobiDB-lite"/>
    </source>
</evidence>
<comment type="caution">
    <text evidence="4">The sequence shown here is derived from an EMBL/GenBank/DDBJ whole genome shotgun (WGS) entry which is preliminary data.</text>
</comment>
<keyword evidence="1" id="KW-0862">Zinc</keyword>
<evidence type="ECO:0000259" key="3">
    <source>
        <dbReference type="PROSITE" id="PS50157"/>
    </source>
</evidence>
<dbReference type="Proteomes" id="UP000265566">
    <property type="component" value="Chromosome 7"/>
</dbReference>
<feature type="domain" description="C2H2-type" evidence="3">
    <location>
        <begin position="91"/>
        <end position="118"/>
    </location>
</feature>
<accession>A0A396GS93</accession>
<evidence type="ECO:0000256" key="1">
    <source>
        <dbReference type="PROSITE-ProRule" id="PRU00042"/>
    </source>
</evidence>
<dbReference type="AlphaFoldDB" id="A0A396GS93"/>
<dbReference type="PROSITE" id="PS50157">
    <property type="entry name" value="ZINC_FINGER_C2H2_2"/>
    <property type="match status" value="1"/>
</dbReference>
<gene>
    <name evidence="4" type="ORF">MtrunA17_Chr7g0214511</name>
</gene>
<reference evidence="4" key="1">
    <citation type="journal article" date="2018" name="Nat. Plants">
        <title>Whole-genome landscape of Medicago truncatula symbiotic genes.</title>
        <authorList>
            <person name="Pecrix Y."/>
            <person name="Gamas P."/>
            <person name="Carrere S."/>
        </authorList>
    </citation>
    <scope>NUCLEOTIDE SEQUENCE</scope>
    <source>
        <tissue evidence="4">Leaves</tissue>
    </source>
</reference>
<evidence type="ECO:0000313" key="4">
    <source>
        <dbReference type="EMBL" id="RHN43992.1"/>
    </source>
</evidence>
<dbReference type="PROSITE" id="PS00028">
    <property type="entry name" value="ZINC_FINGER_C2H2_1"/>
    <property type="match status" value="1"/>
</dbReference>
<keyword evidence="1" id="KW-0863">Zinc-finger</keyword>
<dbReference type="EMBL" id="PSQE01000007">
    <property type="protein sequence ID" value="RHN43992.1"/>
    <property type="molecule type" value="Genomic_DNA"/>
</dbReference>